<organism evidence="3 4">
    <name type="scientific">Roseateles subflavus</name>
    <dbReference type="NCBI Taxonomy" id="3053353"/>
    <lineage>
        <taxon>Bacteria</taxon>
        <taxon>Pseudomonadati</taxon>
        <taxon>Pseudomonadota</taxon>
        <taxon>Betaproteobacteria</taxon>
        <taxon>Burkholderiales</taxon>
        <taxon>Sphaerotilaceae</taxon>
        <taxon>Roseateles</taxon>
    </lineage>
</organism>
<evidence type="ECO:0000313" key="3">
    <source>
        <dbReference type="EMBL" id="MDL5033044.1"/>
    </source>
</evidence>
<dbReference type="Pfam" id="PF13937">
    <property type="entry name" value="DUF4212"/>
    <property type="match status" value="1"/>
</dbReference>
<reference evidence="3 4" key="1">
    <citation type="submission" date="2023-06" db="EMBL/GenBank/DDBJ databases">
        <title>Pelomonas sp. APW6 16S ribosomal RNA gene genome sequencing and assembly.</title>
        <authorList>
            <person name="Woo H."/>
        </authorList>
    </citation>
    <scope>NUCLEOTIDE SEQUENCE [LARGE SCALE GENOMIC DNA]</scope>
    <source>
        <strain evidence="3 4">APW6</strain>
    </source>
</reference>
<feature type="transmembrane region" description="Helical" evidence="1">
    <location>
        <begin position="57"/>
        <end position="80"/>
    </location>
</feature>
<dbReference type="NCBIfam" id="TIGR03647">
    <property type="entry name" value="Na_symport_sm"/>
    <property type="match status" value="1"/>
</dbReference>
<evidence type="ECO:0000313" key="4">
    <source>
        <dbReference type="Proteomes" id="UP001238603"/>
    </source>
</evidence>
<accession>A0ABT7LJR2</accession>
<comment type="caution">
    <text evidence="3">The sequence shown here is derived from an EMBL/GenBank/DDBJ whole genome shotgun (WGS) entry which is preliminary data.</text>
</comment>
<keyword evidence="1" id="KW-0812">Transmembrane</keyword>
<dbReference type="EMBL" id="JASVDS010000003">
    <property type="protein sequence ID" value="MDL5033044.1"/>
    <property type="molecule type" value="Genomic_DNA"/>
</dbReference>
<evidence type="ECO:0000259" key="2">
    <source>
        <dbReference type="Pfam" id="PF13937"/>
    </source>
</evidence>
<dbReference type="RefSeq" id="WP_285983099.1">
    <property type="nucleotide sequence ID" value="NZ_JASVDS010000003.1"/>
</dbReference>
<keyword evidence="4" id="KW-1185">Reference proteome</keyword>
<evidence type="ECO:0000256" key="1">
    <source>
        <dbReference type="SAM" id="Phobius"/>
    </source>
</evidence>
<sequence>MDPLHQPLPPARERLHRRYWRATRRLTLALLAGWTLLSFGLTWFARDLRFTFFGWPFSFWVASQGALIGYLLIVALYAWLMARLDDDHRDDAGD</sequence>
<feature type="domain" description="Sodium symporter small subunit" evidence="2">
    <location>
        <begin position="17"/>
        <end position="89"/>
    </location>
</feature>
<proteinExistence type="predicted"/>
<dbReference type="InterPro" id="IPR019886">
    <property type="entry name" value="Na_symporter_ssu"/>
</dbReference>
<feature type="transmembrane region" description="Helical" evidence="1">
    <location>
        <begin position="26"/>
        <end position="45"/>
    </location>
</feature>
<keyword evidence="1" id="KW-1133">Transmembrane helix</keyword>
<keyword evidence="1" id="KW-0472">Membrane</keyword>
<dbReference type="Proteomes" id="UP001238603">
    <property type="component" value="Unassembled WGS sequence"/>
</dbReference>
<name>A0ABT7LJR2_9BURK</name>
<gene>
    <name evidence="3" type="ORF">QRD43_14110</name>
</gene>
<protein>
    <submittedName>
        <fullName evidence="3">DUF4212 domain-containing protein</fullName>
    </submittedName>
</protein>